<dbReference type="AlphaFoldDB" id="A0A9W4T0V1"/>
<name>A0A9W4T0V1_9GLOM</name>
<protein>
    <submittedName>
        <fullName evidence="1">18626_t:CDS:1</fullName>
    </submittedName>
</protein>
<sequence length="452" mass="52863">MKEYTVTSQRCKSLLMPYLYFMEEEERDELNLIDSNDIPNHPLFNYAKYLKYLHVDRIITIIKTLLNNDTYFEDSERQVEVILTSLLNIFIKFSKVMKISFESIYQENNSIILSAFSYLKDKNESSFKDFFSNFQEFECSSVYPSNDVFDLFRKHSSNIKSFTITMETPDLFTLLRNSEVGISELISIQHSITELNFQGEQISTFIGNHSIHNLFKSHPNITKSLRKVRISNVIYMSNILLKSADTLEDLEINFSDPHFENLSTIKVTNVRFIKLKYLRISANTFNNEFLGFILNSGDEDGGKGGGLEHISITTWTTRNNSCMLLLDAISLRHYQTLTYLHIPIKITVKETLEKLRDLCELCNKLKFLRFDSIKQSEGHENYSCDILQLLKEYSSLNITKFELMGWWSLSPENVIEFIDYRKSLNCYFKLYIDDLDHFLLSPYINDGILNIT</sequence>
<dbReference type="Proteomes" id="UP001153678">
    <property type="component" value="Unassembled WGS sequence"/>
</dbReference>
<evidence type="ECO:0000313" key="1">
    <source>
        <dbReference type="EMBL" id="CAI2188402.1"/>
    </source>
</evidence>
<reference evidence="1" key="1">
    <citation type="submission" date="2022-08" db="EMBL/GenBank/DDBJ databases">
        <authorList>
            <person name="Kallberg Y."/>
            <person name="Tangrot J."/>
            <person name="Rosling A."/>
        </authorList>
    </citation>
    <scope>NUCLEOTIDE SEQUENCE</scope>
    <source>
        <strain evidence="1">Wild A</strain>
    </source>
</reference>
<comment type="caution">
    <text evidence="1">The sequence shown here is derived from an EMBL/GenBank/DDBJ whole genome shotgun (WGS) entry which is preliminary data.</text>
</comment>
<dbReference type="EMBL" id="CAMKVN010005180">
    <property type="protein sequence ID" value="CAI2188402.1"/>
    <property type="molecule type" value="Genomic_DNA"/>
</dbReference>
<dbReference type="OrthoDB" id="2374146at2759"/>
<accession>A0A9W4T0V1</accession>
<organism evidence="1 2">
    <name type="scientific">Funneliformis geosporum</name>
    <dbReference type="NCBI Taxonomy" id="1117311"/>
    <lineage>
        <taxon>Eukaryota</taxon>
        <taxon>Fungi</taxon>
        <taxon>Fungi incertae sedis</taxon>
        <taxon>Mucoromycota</taxon>
        <taxon>Glomeromycotina</taxon>
        <taxon>Glomeromycetes</taxon>
        <taxon>Glomerales</taxon>
        <taxon>Glomeraceae</taxon>
        <taxon>Funneliformis</taxon>
    </lineage>
</organism>
<gene>
    <name evidence="1" type="ORF">FWILDA_LOCUS13561</name>
</gene>
<proteinExistence type="predicted"/>
<evidence type="ECO:0000313" key="2">
    <source>
        <dbReference type="Proteomes" id="UP001153678"/>
    </source>
</evidence>
<keyword evidence="2" id="KW-1185">Reference proteome</keyword>